<dbReference type="InterPro" id="IPR004046">
    <property type="entry name" value="GST_C"/>
</dbReference>
<evidence type="ECO:0000256" key="1">
    <source>
        <dbReference type="RuleBase" id="RU003494"/>
    </source>
</evidence>
<sequence>MFGIFWKKLANTRAYGIQAAEPESKASSREQAVFATMSDFKLHCFAQSGNAYKIALMLSCSGVEWEPVFVDFFSGVTSTKAWRKTFNEMGELPVLEHRGKILSQSGVILDYLAEVIGCYGGRDADERREILRWILFDNHKFTSYFVTYRWLRAFEDKAPDPAVLSFLRSRIDAAFAVVEQHLAGRSFMVGERPTIADFSLIGYLFFPVEETAYDLDRTHPHIAAWRSRMARQTGWRHPYEMLPGTVIEPRHPHLS</sequence>
<dbReference type="InterPro" id="IPR036282">
    <property type="entry name" value="Glutathione-S-Trfase_C_sf"/>
</dbReference>
<dbReference type="PANTHER" id="PTHR44051:SF2">
    <property type="entry name" value="HYPOTHETICAL GLUTATHIONE S-TRANSFERASE LIKE PROTEIN"/>
    <property type="match status" value="1"/>
</dbReference>
<dbReference type="SUPFAM" id="SSF52833">
    <property type="entry name" value="Thioredoxin-like"/>
    <property type="match status" value="1"/>
</dbReference>
<evidence type="ECO:0000259" key="3">
    <source>
        <dbReference type="PROSITE" id="PS50405"/>
    </source>
</evidence>
<dbReference type="SFLD" id="SFLDS00019">
    <property type="entry name" value="Glutathione_Transferase_(cytos"/>
    <property type="match status" value="1"/>
</dbReference>
<feature type="domain" description="GST C-terminal" evidence="3">
    <location>
        <begin position="123"/>
        <end position="253"/>
    </location>
</feature>
<dbReference type="AlphaFoldDB" id="A0ABD7L7F9"/>
<dbReference type="PROSITE" id="PS50404">
    <property type="entry name" value="GST_NTER"/>
    <property type="match status" value="1"/>
</dbReference>
<dbReference type="RefSeq" id="WP_339326231.1">
    <property type="nucleotide sequence ID" value="NZ_CADFGW010000001.1"/>
</dbReference>
<dbReference type="InterPro" id="IPR040079">
    <property type="entry name" value="Glutathione_S-Trfase"/>
</dbReference>
<dbReference type="InterPro" id="IPR004045">
    <property type="entry name" value="Glutathione_S-Trfase_N"/>
</dbReference>
<comment type="similarity">
    <text evidence="1">Belongs to the GST superfamily.</text>
</comment>
<dbReference type="InterPro" id="IPR010987">
    <property type="entry name" value="Glutathione-S-Trfase_C-like"/>
</dbReference>
<evidence type="ECO:0000313" key="4">
    <source>
        <dbReference type="EMBL" id="SAJ97445.1"/>
    </source>
</evidence>
<dbReference type="SFLD" id="SFLDG00358">
    <property type="entry name" value="Main_(cytGST)"/>
    <property type="match status" value="1"/>
</dbReference>
<dbReference type="EMBL" id="FKJW01000005">
    <property type="protein sequence ID" value="SAJ97445.1"/>
    <property type="molecule type" value="Genomic_DNA"/>
</dbReference>
<dbReference type="PANTHER" id="PTHR44051">
    <property type="entry name" value="GLUTATHIONE S-TRANSFERASE-RELATED"/>
    <property type="match status" value="1"/>
</dbReference>
<evidence type="ECO:0000259" key="2">
    <source>
        <dbReference type="PROSITE" id="PS50404"/>
    </source>
</evidence>
<dbReference type="Pfam" id="PF00043">
    <property type="entry name" value="GST_C"/>
    <property type="match status" value="1"/>
</dbReference>
<name>A0ABD7L7F9_9BURK</name>
<dbReference type="CDD" id="cd03056">
    <property type="entry name" value="GST_N_4"/>
    <property type="match status" value="1"/>
</dbReference>
<dbReference type="Gene3D" id="1.20.1050.10">
    <property type="match status" value="1"/>
</dbReference>
<dbReference type="Proteomes" id="UP000196218">
    <property type="component" value="Unassembled WGS sequence"/>
</dbReference>
<dbReference type="InterPro" id="IPR036249">
    <property type="entry name" value="Thioredoxin-like_sf"/>
</dbReference>
<reference evidence="4 5" key="1">
    <citation type="submission" date="2016-04" db="EMBL/GenBank/DDBJ databases">
        <authorList>
            <person name="Peeters C."/>
        </authorList>
    </citation>
    <scope>NUCLEOTIDE SEQUENCE [LARGE SCALE GENOMIC DNA]</scope>
    <source>
        <strain evidence="4">LMG 29311</strain>
    </source>
</reference>
<organism evidence="4 5">
    <name type="scientific">Burkholderia multivorans</name>
    <dbReference type="NCBI Taxonomy" id="87883"/>
    <lineage>
        <taxon>Bacteria</taxon>
        <taxon>Pseudomonadati</taxon>
        <taxon>Pseudomonadota</taxon>
        <taxon>Betaproteobacteria</taxon>
        <taxon>Burkholderiales</taxon>
        <taxon>Burkholderiaceae</taxon>
        <taxon>Burkholderia</taxon>
        <taxon>Burkholderia cepacia complex</taxon>
    </lineage>
</organism>
<feature type="domain" description="GST N-terminal" evidence="2">
    <location>
        <begin position="38"/>
        <end position="120"/>
    </location>
</feature>
<dbReference type="PROSITE" id="PS50405">
    <property type="entry name" value="GST_CTER"/>
    <property type="match status" value="1"/>
</dbReference>
<protein>
    <submittedName>
        <fullName evidence="4">Glutathione S-transferase domain-containing protein</fullName>
    </submittedName>
</protein>
<dbReference type="SUPFAM" id="SSF47616">
    <property type="entry name" value="GST C-terminal domain-like"/>
    <property type="match status" value="1"/>
</dbReference>
<gene>
    <name evidence="4" type="ORF">UA18_03587</name>
</gene>
<proteinExistence type="inferred from homology"/>
<comment type="caution">
    <text evidence="4">The sequence shown here is derived from an EMBL/GenBank/DDBJ whole genome shotgun (WGS) entry which is preliminary data.</text>
</comment>
<evidence type="ECO:0000313" key="5">
    <source>
        <dbReference type="Proteomes" id="UP000196218"/>
    </source>
</evidence>
<accession>A0ABD7L7F9</accession>
<dbReference type="Pfam" id="PF02798">
    <property type="entry name" value="GST_N"/>
    <property type="match status" value="1"/>
</dbReference>
<dbReference type="CDD" id="cd00299">
    <property type="entry name" value="GST_C_family"/>
    <property type="match status" value="1"/>
</dbReference>
<dbReference type="Gene3D" id="3.40.30.10">
    <property type="entry name" value="Glutaredoxin"/>
    <property type="match status" value="1"/>
</dbReference>